<accession>A0AAE3M3Q6</accession>
<evidence type="ECO:0000313" key="2">
    <source>
        <dbReference type="Proteomes" id="UP001209229"/>
    </source>
</evidence>
<proteinExistence type="predicted"/>
<dbReference type="InterPro" id="IPR036514">
    <property type="entry name" value="SGNH_hydro_sf"/>
</dbReference>
<name>A0AAE3M3Q6_9BACT</name>
<protein>
    <recommendedName>
        <fullName evidence="3">SGNH/GDSL hydrolase family protein</fullName>
    </recommendedName>
</protein>
<sequence>MKKYFKIIIISFFILALCDYLIGKGLNFYYLKNTSGLLYRTTYSLDSTKADILIFGSSRANHHYNVKIIEDSTNLSAYNTGSDGHYIFYQTAVLKSVLKRYTPKKIILDFNGTFEFSQQDYDALSCLLPYYRTHNELKDLIELKSPFEKYKLFSKIYPFNSLLTTIIIGNLEINKFRSVNKGAYKGFVPLTNTWEYNINIIDKPEKYNIDKHKYNAFNDFIKLCNEKNIPLTIIYSPVYFKYNKDYSIDICSEICRKNNVTFLDYSKDTDFLNNKKLFADTYHLNKSGAQLFTQKILQFIKH</sequence>
<organism evidence="1 2">
    <name type="scientific">Plebeiibacterium sediminum</name>
    <dbReference type="NCBI Taxonomy" id="2992112"/>
    <lineage>
        <taxon>Bacteria</taxon>
        <taxon>Pseudomonadati</taxon>
        <taxon>Bacteroidota</taxon>
        <taxon>Bacteroidia</taxon>
        <taxon>Marinilabiliales</taxon>
        <taxon>Marinilabiliaceae</taxon>
        <taxon>Plebeiibacterium</taxon>
    </lineage>
</organism>
<dbReference type="Gene3D" id="3.40.50.1110">
    <property type="entry name" value="SGNH hydrolase"/>
    <property type="match status" value="1"/>
</dbReference>
<keyword evidence="2" id="KW-1185">Reference proteome</keyword>
<dbReference type="SUPFAM" id="SSF52266">
    <property type="entry name" value="SGNH hydrolase"/>
    <property type="match status" value="1"/>
</dbReference>
<gene>
    <name evidence="1" type="ORF">OM075_09170</name>
</gene>
<dbReference type="AlphaFoldDB" id="A0AAE3M3Q6"/>
<dbReference type="Proteomes" id="UP001209229">
    <property type="component" value="Unassembled WGS sequence"/>
</dbReference>
<dbReference type="EMBL" id="JAPDPJ010000017">
    <property type="protein sequence ID" value="MCW3786637.1"/>
    <property type="molecule type" value="Genomic_DNA"/>
</dbReference>
<comment type="caution">
    <text evidence="1">The sequence shown here is derived from an EMBL/GenBank/DDBJ whole genome shotgun (WGS) entry which is preliminary data.</text>
</comment>
<reference evidence="1" key="1">
    <citation type="submission" date="2022-10" db="EMBL/GenBank/DDBJ databases">
        <authorList>
            <person name="Yu W.X."/>
        </authorList>
    </citation>
    <scope>NUCLEOTIDE SEQUENCE</scope>
    <source>
        <strain evidence="1">AAT</strain>
    </source>
</reference>
<dbReference type="GO" id="GO:0016788">
    <property type="term" value="F:hydrolase activity, acting on ester bonds"/>
    <property type="evidence" value="ECO:0007669"/>
    <property type="project" value="UniProtKB-ARBA"/>
</dbReference>
<dbReference type="RefSeq" id="WP_301190202.1">
    <property type="nucleotide sequence ID" value="NZ_JAPDPJ010000017.1"/>
</dbReference>
<evidence type="ECO:0000313" key="1">
    <source>
        <dbReference type="EMBL" id="MCW3786637.1"/>
    </source>
</evidence>
<evidence type="ECO:0008006" key="3">
    <source>
        <dbReference type="Google" id="ProtNLM"/>
    </source>
</evidence>